<dbReference type="GO" id="GO:0005524">
    <property type="term" value="F:ATP binding"/>
    <property type="evidence" value="ECO:0007669"/>
    <property type="project" value="InterPro"/>
</dbReference>
<dbReference type="Gene3D" id="3.40.1190.10">
    <property type="entry name" value="Mur-like, catalytic domain"/>
    <property type="match status" value="1"/>
</dbReference>
<dbReference type="PANTHER" id="PTHR43445">
    <property type="entry name" value="UDP-N-ACETYLMURAMATE--L-ALANINE LIGASE-RELATED"/>
    <property type="match status" value="1"/>
</dbReference>
<organism evidence="2 3">
    <name type="scientific">Salsuginibacillus halophilus</name>
    <dbReference type="NCBI Taxonomy" id="517424"/>
    <lineage>
        <taxon>Bacteria</taxon>
        <taxon>Bacillati</taxon>
        <taxon>Bacillota</taxon>
        <taxon>Bacilli</taxon>
        <taxon>Bacillales</taxon>
        <taxon>Bacillaceae</taxon>
        <taxon>Salsuginibacillus</taxon>
    </lineage>
</organism>
<evidence type="ECO:0000313" key="2">
    <source>
        <dbReference type="EMBL" id="PSL42718.1"/>
    </source>
</evidence>
<name>A0A2P8H919_9BACI</name>
<dbReference type="PANTHER" id="PTHR43445:SF1">
    <property type="entry name" value="PGA SYNTHASE CAPB"/>
    <property type="match status" value="1"/>
</dbReference>
<dbReference type="GO" id="GO:0016020">
    <property type="term" value="C:membrane"/>
    <property type="evidence" value="ECO:0007669"/>
    <property type="project" value="InterPro"/>
</dbReference>
<proteinExistence type="predicted"/>
<dbReference type="InterPro" id="IPR036565">
    <property type="entry name" value="Mur-like_cat_sf"/>
</dbReference>
<keyword evidence="3" id="KW-1185">Reference proteome</keyword>
<dbReference type="InterPro" id="IPR008337">
    <property type="entry name" value="Capsule_biosynth_CapB"/>
</dbReference>
<dbReference type="OrthoDB" id="2884at2"/>
<feature type="domain" description="Mur ligase central" evidence="1">
    <location>
        <begin position="37"/>
        <end position="191"/>
    </location>
</feature>
<dbReference type="InterPro" id="IPR013221">
    <property type="entry name" value="Mur_ligase_cen"/>
</dbReference>
<dbReference type="PRINTS" id="PR01758">
    <property type="entry name" value="CAPSULEPROTB"/>
</dbReference>
<dbReference type="GO" id="GO:0016881">
    <property type="term" value="F:acid-amino acid ligase activity"/>
    <property type="evidence" value="ECO:0007669"/>
    <property type="project" value="InterPro"/>
</dbReference>
<dbReference type="Proteomes" id="UP000242310">
    <property type="component" value="Unassembled WGS sequence"/>
</dbReference>
<comment type="caution">
    <text evidence="2">The sequence shown here is derived from an EMBL/GenBank/DDBJ whole genome shotgun (WGS) entry which is preliminary data.</text>
</comment>
<dbReference type="Pfam" id="PF08245">
    <property type="entry name" value="Mur_ligase_M"/>
    <property type="match status" value="1"/>
</dbReference>
<accession>A0A2P8H919</accession>
<reference evidence="2 3" key="1">
    <citation type="submission" date="2018-03" db="EMBL/GenBank/DDBJ databases">
        <title>Genomic Encyclopedia of Type Strains, Phase III (KMG-III): the genomes of soil and plant-associated and newly described type strains.</title>
        <authorList>
            <person name="Whitman W."/>
        </authorList>
    </citation>
    <scope>NUCLEOTIDE SEQUENCE [LARGE SCALE GENOMIC DNA]</scope>
    <source>
        <strain evidence="2 3">CGMCC 1.07653</strain>
    </source>
</reference>
<evidence type="ECO:0000259" key="1">
    <source>
        <dbReference type="Pfam" id="PF08245"/>
    </source>
</evidence>
<gene>
    <name evidence="2" type="ORF">B0H94_1134</name>
</gene>
<protein>
    <submittedName>
        <fullName evidence="2">Poly-gamma-glutamate synthase PgsB/CapB</fullName>
    </submittedName>
</protein>
<evidence type="ECO:0000313" key="3">
    <source>
        <dbReference type="Proteomes" id="UP000242310"/>
    </source>
</evidence>
<dbReference type="EMBL" id="PYAV01000013">
    <property type="protein sequence ID" value="PSL42718.1"/>
    <property type="molecule type" value="Genomic_DNA"/>
</dbReference>
<dbReference type="RefSeq" id="WP_106589534.1">
    <property type="nucleotide sequence ID" value="NZ_PYAV01000013.1"/>
</dbReference>
<dbReference type="SUPFAM" id="SSF53623">
    <property type="entry name" value="MurD-like peptide ligases, catalytic domain"/>
    <property type="match status" value="1"/>
</dbReference>
<dbReference type="NCBIfam" id="TIGR04012">
    <property type="entry name" value="poly_gGlu_PgsB"/>
    <property type="match status" value="1"/>
</dbReference>
<dbReference type="InterPro" id="IPR050061">
    <property type="entry name" value="MurCDEF_pg_biosynth"/>
</dbReference>
<dbReference type="GO" id="GO:0045227">
    <property type="term" value="P:capsule polysaccharide biosynthetic process"/>
    <property type="evidence" value="ECO:0007669"/>
    <property type="project" value="InterPro"/>
</dbReference>
<sequence>MVYIIFVVAAALIIGLIERRRHQKRIDQLRLRVNINGIRGKSTATRLITGILKENGDHVLGKTTGTQARLLFWHTDEEEPIVRRPEGPNINEQMRIVHRAVAEDADVLVSECMAVKPEYQQTFQNHLIQSHISVIVNILEDHMDELGPTLDEVAKAFKTSIPKNGYLIMPDNPYIKEFRQLAEKRNTQLVIADEFEVDESFLLKFPYMIFPQNVSIALAAAHCMGIDRETALNGMLNASVDPGAMRITPVKDAVAPSYLFNAFAANDPTSTLNIWRRMGKLGYHDMETVVIMNSRDDRVDRTEQFARDVLPRMAADKVVLMGKNNEAILKANDAGMLQSPELIDMTNQPVDEVFKYLKGLEAPAVFYGIGNIHGGGEALAELLHTLQVEPVTVEVEDKKDHEETEEHVRQLVAAH</sequence>
<dbReference type="AlphaFoldDB" id="A0A2P8H919"/>